<evidence type="ECO:0000313" key="2">
    <source>
        <dbReference type="EMBL" id="KIK13048.1"/>
    </source>
</evidence>
<dbReference type="STRING" id="765257.A0A0C9YYW8"/>
<dbReference type="EMBL" id="KN834024">
    <property type="protein sequence ID" value="KIK13048.1"/>
    <property type="molecule type" value="Genomic_DNA"/>
</dbReference>
<organism evidence="2 3">
    <name type="scientific">Pisolithus microcarpus 441</name>
    <dbReference type="NCBI Taxonomy" id="765257"/>
    <lineage>
        <taxon>Eukaryota</taxon>
        <taxon>Fungi</taxon>
        <taxon>Dikarya</taxon>
        <taxon>Basidiomycota</taxon>
        <taxon>Agaricomycotina</taxon>
        <taxon>Agaricomycetes</taxon>
        <taxon>Agaricomycetidae</taxon>
        <taxon>Boletales</taxon>
        <taxon>Sclerodermatineae</taxon>
        <taxon>Pisolithaceae</taxon>
        <taxon>Pisolithus</taxon>
    </lineage>
</organism>
<protein>
    <submittedName>
        <fullName evidence="2">Uncharacterized protein</fullName>
    </submittedName>
</protein>
<accession>A0A0C9YYW8</accession>
<feature type="region of interest" description="Disordered" evidence="1">
    <location>
        <begin position="19"/>
        <end position="43"/>
    </location>
</feature>
<reference evidence="2 3" key="1">
    <citation type="submission" date="2014-04" db="EMBL/GenBank/DDBJ databases">
        <authorList>
            <consortium name="DOE Joint Genome Institute"/>
            <person name="Kuo A."/>
            <person name="Kohler A."/>
            <person name="Costa M.D."/>
            <person name="Nagy L.G."/>
            <person name="Floudas D."/>
            <person name="Copeland A."/>
            <person name="Barry K.W."/>
            <person name="Cichocki N."/>
            <person name="Veneault-Fourrey C."/>
            <person name="LaButti K."/>
            <person name="Lindquist E.A."/>
            <person name="Lipzen A."/>
            <person name="Lundell T."/>
            <person name="Morin E."/>
            <person name="Murat C."/>
            <person name="Sun H."/>
            <person name="Tunlid A."/>
            <person name="Henrissat B."/>
            <person name="Grigoriev I.V."/>
            <person name="Hibbett D.S."/>
            <person name="Martin F."/>
            <person name="Nordberg H.P."/>
            <person name="Cantor M.N."/>
            <person name="Hua S.X."/>
        </authorList>
    </citation>
    <scope>NUCLEOTIDE SEQUENCE [LARGE SCALE GENOMIC DNA]</scope>
    <source>
        <strain evidence="2 3">441</strain>
    </source>
</reference>
<evidence type="ECO:0000256" key="1">
    <source>
        <dbReference type="SAM" id="MobiDB-lite"/>
    </source>
</evidence>
<dbReference type="HOGENOM" id="CLU_1897020_0_0_1"/>
<reference evidence="3" key="2">
    <citation type="submission" date="2015-01" db="EMBL/GenBank/DDBJ databases">
        <title>Evolutionary Origins and Diversification of the Mycorrhizal Mutualists.</title>
        <authorList>
            <consortium name="DOE Joint Genome Institute"/>
            <consortium name="Mycorrhizal Genomics Consortium"/>
            <person name="Kohler A."/>
            <person name="Kuo A."/>
            <person name="Nagy L.G."/>
            <person name="Floudas D."/>
            <person name="Copeland A."/>
            <person name="Barry K.W."/>
            <person name="Cichocki N."/>
            <person name="Veneault-Fourrey C."/>
            <person name="LaButti K."/>
            <person name="Lindquist E.A."/>
            <person name="Lipzen A."/>
            <person name="Lundell T."/>
            <person name="Morin E."/>
            <person name="Murat C."/>
            <person name="Riley R."/>
            <person name="Ohm R."/>
            <person name="Sun H."/>
            <person name="Tunlid A."/>
            <person name="Henrissat B."/>
            <person name="Grigoriev I.V."/>
            <person name="Hibbett D.S."/>
            <person name="Martin F."/>
        </authorList>
    </citation>
    <scope>NUCLEOTIDE SEQUENCE [LARGE SCALE GENOMIC DNA]</scope>
    <source>
        <strain evidence="3">441</strain>
    </source>
</reference>
<gene>
    <name evidence="2" type="ORF">PISMIDRAFT_18261</name>
</gene>
<dbReference type="Proteomes" id="UP000054018">
    <property type="component" value="Unassembled WGS sequence"/>
</dbReference>
<evidence type="ECO:0000313" key="3">
    <source>
        <dbReference type="Proteomes" id="UP000054018"/>
    </source>
</evidence>
<name>A0A0C9YYW8_9AGAM</name>
<sequence>MAPILHVLHRWERVQMNGNGMDRGTNGLLSNSNKVPTRPTGRQHIQWNDSKIKASPPMLQTAQSIAITNKVLSIHVRDDIRRSHGLTGHFRDLIKGYAKIEGPLHDLIKEVEIPKPTSKTTYHQAMKNHKLSGR</sequence>
<dbReference type="AlphaFoldDB" id="A0A0C9YYW8"/>
<proteinExistence type="predicted"/>
<keyword evidence="3" id="KW-1185">Reference proteome</keyword>